<feature type="binding site" evidence="12">
    <location>
        <position position="298"/>
    </location>
    <ligand>
        <name>K(+)</name>
        <dbReference type="ChEBI" id="CHEBI:29103"/>
    </ligand>
</feature>
<name>A0A1S2VVN0_BIFLN</name>
<dbReference type="InterPro" id="IPR002139">
    <property type="entry name" value="Ribo/fructo_kinase"/>
</dbReference>
<comment type="cofactor">
    <cofactor evidence="12">
        <name>Mg(2+)</name>
        <dbReference type="ChEBI" id="CHEBI:18420"/>
    </cofactor>
    <text evidence="12">Requires a divalent cation, most likely magnesium in vivo, as an electrophilic catalyst to aid phosphoryl group transfer. It is the chelate of the metal and the nucleotide that is the actual substrate.</text>
</comment>
<comment type="subcellular location">
    <subcellularLocation>
        <location evidence="12">Cytoplasm</location>
    </subcellularLocation>
</comment>
<comment type="caution">
    <text evidence="14">The sequence shown here is derived from an EMBL/GenBank/DDBJ whole genome shotgun (WGS) entry which is preliminary data.</text>
</comment>
<evidence type="ECO:0000256" key="6">
    <source>
        <dbReference type="ARBA" id="ARBA00022741"/>
    </source>
</evidence>
<dbReference type="InterPro" id="IPR029056">
    <property type="entry name" value="Ribokinase-like"/>
</dbReference>
<dbReference type="GO" id="GO:0005737">
    <property type="term" value="C:cytoplasm"/>
    <property type="evidence" value="ECO:0007669"/>
    <property type="project" value="UniProtKB-SubCell"/>
</dbReference>
<evidence type="ECO:0000256" key="4">
    <source>
        <dbReference type="ARBA" id="ARBA00022679"/>
    </source>
</evidence>
<dbReference type="SUPFAM" id="SSF53613">
    <property type="entry name" value="Ribokinase-like"/>
    <property type="match status" value="1"/>
</dbReference>
<gene>
    <name evidence="12" type="primary">rbsK</name>
    <name evidence="14" type="ORF">BFS26_07700</name>
</gene>
<dbReference type="PANTHER" id="PTHR10584">
    <property type="entry name" value="SUGAR KINASE"/>
    <property type="match status" value="1"/>
</dbReference>
<dbReference type="InterPro" id="IPR011611">
    <property type="entry name" value="PfkB_dom"/>
</dbReference>
<keyword evidence="11 12" id="KW-0119">Carbohydrate metabolism</keyword>
<dbReference type="PROSITE" id="PS00584">
    <property type="entry name" value="PFKB_KINASES_2"/>
    <property type="match status" value="1"/>
</dbReference>
<sequence length="303" mass="31789">MIDIQEDAVSPNSVYVVGSANIDLRLGMKTLPEPGQTVLASTSARYIGGKGANQAVASAQSGVPTTFIGCVGDDEDGKSVLRALRESGISTGEVELMGGISTGLATVMVSDDGNNSIVVVPGANSRLSPLRARTVLNRSCDERSVVVLQAEIPYETVQTVISAGRERDSTVVFNIAPYAGFPIEIIRQVDFLILNEVEASQFLKDLGIERTSPKETASEVAKHARKGAVVTFGSQGAYWATKTESGHVPAEKVRVVDTTGAGDSFVGAFSAAIAEGKGVEESVRIGTRLAGRTVQYEGAQKVL</sequence>
<comment type="catalytic activity">
    <reaction evidence="12">
        <text>D-ribose + ATP = D-ribose 5-phosphate + ADP + H(+)</text>
        <dbReference type="Rhea" id="RHEA:13697"/>
        <dbReference type="ChEBI" id="CHEBI:15378"/>
        <dbReference type="ChEBI" id="CHEBI:30616"/>
        <dbReference type="ChEBI" id="CHEBI:47013"/>
        <dbReference type="ChEBI" id="CHEBI:78346"/>
        <dbReference type="ChEBI" id="CHEBI:456216"/>
        <dbReference type="EC" id="2.7.1.15"/>
    </reaction>
</comment>
<comment type="subunit">
    <text evidence="12">Homodimer.</text>
</comment>
<dbReference type="InterPro" id="IPR002173">
    <property type="entry name" value="Carboh/pur_kinase_PfkB_CS"/>
</dbReference>
<protein>
    <recommendedName>
        <fullName evidence="3 12">Ribokinase</fullName>
        <shortName evidence="12">RK</shortName>
        <ecNumber evidence="2 12">2.7.1.15</ecNumber>
    </recommendedName>
</protein>
<feature type="binding site" evidence="12">
    <location>
        <begin position="231"/>
        <end position="236"/>
    </location>
    <ligand>
        <name>ATP</name>
        <dbReference type="ChEBI" id="CHEBI:30616"/>
    </ligand>
</feature>
<evidence type="ECO:0000256" key="1">
    <source>
        <dbReference type="ARBA" id="ARBA00005380"/>
    </source>
</evidence>
<evidence type="ECO:0000256" key="10">
    <source>
        <dbReference type="ARBA" id="ARBA00022958"/>
    </source>
</evidence>
<dbReference type="CDD" id="cd01174">
    <property type="entry name" value="ribokinase"/>
    <property type="match status" value="1"/>
</dbReference>
<keyword evidence="8 12" id="KW-0067">ATP-binding</keyword>
<feature type="binding site" evidence="12">
    <location>
        <position position="296"/>
    </location>
    <ligand>
        <name>K(+)</name>
        <dbReference type="ChEBI" id="CHEBI:29103"/>
    </ligand>
</feature>
<evidence type="ECO:0000256" key="7">
    <source>
        <dbReference type="ARBA" id="ARBA00022777"/>
    </source>
</evidence>
<dbReference type="PROSITE" id="PS00583">
    <property type="entry name" value="PFKB_KINASES_1"/>
    <property type="match status" value="1"/>
</dbReference>
<dbReference type="EMBL" id="MOAE01000036">
    <property type="protein sequence ID" value="OIN62763.1"/>
    <property type="molecule type" value="Genomic_DNA"/>
</dbReference>
<evidence type="ECO:0000313" key="15">
    <source>
        <dbReference type="Proteomes" id="UP000181801"/>
    </source>
</evidence>
<keyword evidence="6 12" id="KW-0547">Nucleotide-binding</keyword>
<feature type="binding site" evidence="12">
    <location>
        <position position="259"/>
    </location>
    <ligand>
        <name>K(+)</name>
        <dbReference type="ChEBI" id="CHEBI:29103"/>
    </ligand>
</feature>
<dbReference type="UniPathway" id="UPA00916">
    <property type="reaction ID" value="UER00889"/>
</dbReference>
<dbReference type="GO" id="GO:0019303">
    <property type="term" value="P:D-ribose catabolic process"/>
    <property type="evidence" value="ECO:0007669"/>
    <property type="project" value="UniProtKB-UniRule"/>
</dbReference>
<organism evidence="14 15">
    <name type="scientific">Bifidobacterium longum subsp. suis</name>
    <dbReference type="NCBI Taxonomy" id="1695"/>
    <lineage>
        <taxon>Bacteria</taxon>
        <taxon>Bacillati</taxon>
        <taxon>Actinomycetota</taxon>
        <taxon>Actinomycetes</taxon>
        <taxon>Bifidobacteriales</taxon>
        <taxon>Bifidobacteriaceae</taxon>
        <taxon>Bifidobacterium</taxon>
    </lineage>
</organism>
<keyword evidence="9 12" id="KW-0460">Magnesium</keyword>
<evidence type="ECO:0000256" key="12">
    <source>
        <dbReference type="HAMAP-Rule" id="MF_01987"/>
    </source>
</evidence>
<keyword evidence="12" id="KW-0963">Cytoplasm</keyword>
<dbReference type="GO" id="GO:0046872">
    <property type="term" value="F:metal ion binding"/>
    <property type="evidence" value="ECO:0007669"/>
    <property type="project" value="UniProtKB-KW"/>
</dbReference>
<keyword evidence="10 12" id="KW-0630">Potassium</keyword>
<dbReference type="InterPro" id="IPR011877">
    <property type="entry name" value="Ribokinase"/>
</dbReference>
<evidence type="ECO:0000256" key="2">
    <source>
        <dbReference type="ARBA" id="ARBA00012035"/>
    </source>
</evidence>
<comment type="pathway">
    <text evidence="12">Carbohydrate metabolism; D-ribose degradation; D-ribose 5-phosphate from beta-D-ribopyranose: step 2/2.</text>
</comment>
<dbReference type="Proteomes" id="UP000181801">
    <property type="component" value="Unassembled WGS sequence"/>
</dbReference>
<dbReference type="GO" id="GO:0005524">
    <property type="term" value="F:ATP binding"/>
    <property type="evidence" value="ECO:0007669"/>
    <property type="project" value="UniProtKB-UniRule"/>
</dbReference>
<feature type="binding site" evidence="12">
    <location>
        <position position="195"/>
    </location>
    <ligand>
        <name>ATP</name>
        <dbReference type="ChEBI" id="CHEBI:30616"/>
    </ligand>
</feature>
<feature type="binding site" evidence="12">
    <location>
        <begin position="49"/>
        <end position="53"/>
    </location>
    <ligand>
        <name>substrate</name>
    </ligand>
</feature>
<dbReference type="GO" id="GO:0004747">
    <property type="term" value="F:ribokinase activity"/>
    <property type="evidence" value="ECO:0007669"/>
    <property type="project" value="UniProtKB-UniRule"/>
</dbReference>
<evidence type="ECO:0000259" key="13">
    <source>
        <dbReference type="Pfam" id="PF00294"/>
    </source>
</evidence>
<feature type="binding site" evidence="12">
    <location>
        <position position="263"/>
    </location>
    <ligand>
        <name>substrate</name>
    </ligand>
</feature>
<reference evidence="14 15" key="1">
    <citation type="journal article" date="2016" name="BMC Microbiol.">
        <title>Fucosyllactose and L-fucose utilization of infant Bifidobacterium longum and Bifidobacterium kashiwanohense.</title>
        <authorList>
            <person name="Bunesova V."/>
            <person name="Lacroix C."/>
            <person name="Schwab C."/>
        </authorList>
    </citation>
    <scope>NUCLEOTIDE SEQUENCE [LARGE SCALE GENOMIC DNA]</scope>
    <source>
        <strain evidence="14 15">BSM11-5</strain>
    </source>
</reference>
<dbReference type="Gene3D" id="3.40.1190.20">
    <property type="match status" value="1"/>
</dbReference>
<dbReference type="HAMAP" id="MF_01987">
    <property type="entry name" value="Ribokinase"/>
    <property type="match status" value="1"/>
</dbReference>
<keyword evidence="7 12" id="KW-0418">Kinase</keyword>
<feature type="domain" description="Carbohydrate kinase PfkB" evidence="13">
    <location>
        <begin position="13"/>
        <end position="301"/>
    </location>
</feature>
<comment type="activity regulation">
    <text evidence="12">Activated by a monovalent cation that binds near, but not in, the active site. The most likely occupant of the site in vivo is potassium. Ion binding induces a conformational change that may alter substrate affinity.</text>
</comment>
<dbReference type="PANTHER" id="PTHR10584:SF166">
    <property type="entry name" value="RIBOKINASE"/>
    <property type="match status" value="1"/>
</dbReference>
<feature type="binding site" evidence="12">
    <location>
        <begin position="21"/>
        <end position="23"/>
    </location>
    <ligand>
        <name>substrate</name>
    </ligand>
</feature>
<feature type="binding site" evidence="12">
    <location>
        <position position="257"/>
    </location>
    <ligand>
        <name>K(+)</name>
        <dbReference type="ChEBI" id="CHEBI:29103"/>
    </ligand>
</feature>
<dbReference type="EC" id="2.7.1.15" evidence="2 12"/>
<dbReference type="AlphaFoldDB" id="A0A1S2VVN0"/>
<feature type="binding site" evidence="12">
    <location>
        <position position="151"/>
    </location>
    <ligand>
        <name>substrate</name>
    </ligand>
</feature>
<evidence type="ECO:0000256" key="5">
    <source>
        <dbReference type="ARBA" id="ARBA00022723"/>
    </source>
</evidence>
<proteinExistence type="inferred from homology"/>
<accession>A0A1S2VVN0</accession>
<evidence type="ECO:0000256" key="8">
    <source>
        <dbReference type="ARBA" id="ARBA00022840"/>
    </source>
</evidence>
<comment type="caution">
    <text evidence="12">Lacks conserved residue(s) required for the propagation of feature annotation.</text>
</comment>
<evidence type="ECO:0000256" key="11">
    <source>
        <dbReference type="ARBA" id="ARBA00023277"/>
    </source>
</evidence>
<evidence type="ECO:0000256" key="3">
    <source>
        <dbReference type="ARBA" id="ARBA00016943"/>
    </source>
</evidence>
<keyword evidence="5 12" id="KW-0479">Metal-binding</keyword>
<evidence type="ECO:0000256" key="9">
    <source>
        <dbReference type="ARBA" id="ARBA00022842"/>
    </source>
</evidence>
<feature type="binding site" evidence="12">
    <location>
        <begin position="262"/>
        <end position="263"/>
    </location>
    <ligand>
        <name>ATP</name>
        <dbReference type="ChEBI" id="CHEBI:30616"/>
    </ligand>
</feature>
<comment type="similarity">
    <text evidence="1">Belongs to the carbohydrate kinase pfkB family.</text>
</comment>
<comment type="similarity">
    <text evidence="12">Belongs to the carbohydrate kinase PfkB family. Ribokinase subfamily.</text>
</comment>
<dbReference type="Pfam" id="PF00294">
    <property type="entry name" value="PfkB"/>
    <property type="match status" value="1"/>
</dbReference>
<dbReference type="PRINTS" id="PR00990">
    <property type="entry name" value="RIBOKINASE"/>
</dbReference>
<comment type="function">
    <text evidence="12">Catalyzes the phosphorylation of ribose at O-5 in a reaction requiring ATP and magnesium. The resulting D-ribose-5-phosphate can then be used either for sythesis of nucleotides, histidine, and tryptophan, or as a component of the pentose phosphate pathway.</text>
</comment>
<feature type="active site" description="Proton acceptor" evidence="12">
    <location>
        <position position="263"/>
    </location>
</feature>
<feature type="binding site" evidence="12">
    <location>
        <position position="293"/>
    </location>
    <ligand>
        <name>K(+)</name>
        <dbReference type="ChEBI" id="CHEBI:29103"/>
    </ligand>
</feature>
<evidence type="ECO:0000313" key="14">
    <source>
        <dbReference type="EMBL" id="OIN62763.1"/>
    </source>
</evidence>
<keyword evidence="4 12" id="KW-0808">Transferase</keyword>